<keyword evidence="2" id="KW-0732">Signal</keyword>
<evidence type="ECO:0000313" key="4">
    <source>
        <dbReference type="Proteomes" id="UP000199045"/>
    </source>
</evidence>
<protein>
    <submittedName>
        <fullName evidence="3">Uncharacterized protein</fullName>
    </submittedName>
</protein>
<reference evidence="3 4" key="1">
    <citation type="submission" date="2016-10" db="EMBL/GenBank/DDBJ databases">
        <authorList>
            <person name="de Groot N.N."/>
        </authorList>
    </citation>
    <scope>NUCLEOTIDE SEQUENCE [LARGE SCALE GENOMIC DNA]</scope>
    <source>
        <strain evidence="3 4">DSM 527</strain>
    </source>
</reference>
<feature type="compositionally biased region" description="Basic and acidic residues" evidence="1">
    <location>
        <begin position="32"/>
        <end position="42"/>
    </location>
</feature>
<sequence length="128" mass="14068">MKMKKILTGVLALFMGASVAMAQTPAAQQKPVKAEHRTEKPGQKANRPALDSASGKPVKKDGTPDKRFKENKEAKDSKAQGPLKKDGTPDKRFKENKDAKPEGPKKADGTPDKRFKENKEKKAEEKKA</sequence>
<organism evidence="3 4">
    <name type="scientific">Chitinophaga filiformis</name>
    <name type="common">Myxococcus filiformis</name>
    <name type="synonym">Flexibacter filiformis</name>
    <dbReference type="NCBI Taxonomy" id="104663"/>
    <lineage>
        <taxon>Bacteria</taxon>
        <taxon>Pseudomonadati</taxon>
        <taxon>Bacteroidota</taxon>
        <taxon>Chitinophagia</taxon>
        <taxon>Chitinophagales</taxon>
        <taxon>Chitinophagaceae</taxon>
        <taxon>Chitinophaga</taxon>
    </lineage>
</organism>
<accession>A0A1G7JWT7</accession>
<gene>
    <name evidence="3" type="ORF">SAMN04488121_1011386</name>
</gene>
<dbReference type="AlphaFoldDB" id="A0A1G7JWT7"/>
<feature type="compositionally biased region" description="Basic and acidic residues" evidence="1">
    <location>
        <begin position="58"/>
        <end position="128"/>
    </location>
</feature>
<feature type="chain" id="PRO_5011540321" evidence="2">
    <location>
        <begin position="23"/>
        <end position="128"/>
    </location>
</feature>
<name>A0A1G7JWT7_CHIFI</name>
<evidence type="ECO:0000313" key="3">
    <source>
        <dbReference type="EMBL" id="SDF28989.1"/>
    </source>
</evidence>
<feature type="region of interest" description="Disordered" evidence="1">
    <location>
        <begin position="23"/>
        <end position="128"/>
    </location>
</feature>
<evidence type="ECO:0000256" key="1">
    <source>
        <dbReference type="SAM" id="MobiDB-lite"/>
    </source>
</evidence>
<proteinExistence type="predicted"/>
<dbReference type="Proteomes" id="UP000199045">
    <property type="component" value="Unassembled WGS sequence"/>
</dbReference>
<evidence type="ECO:0000256" key="2">
    <source>
        <dbReference type="SAM" id="SignalP"/>
    </source>
</evidence>
<feature type="signal peptide" evidence="2">
    <location>
        <begin position="1"/>
        <end position="22"/>
    </location>
</feature>
<dbReference type="EMBL" id="FNBN01000001">
    <property type="protein sequence ID" value="SDF28989.1"/>
    <property type="molecule type" value="Genomic_DNA"/>
</dbReference>